<keyword evidence="2" id="KW-1185">Reference proteome</keyword>
<name>A0A3G1KZ80_FORW1</name>
<dbReference type="Gene3D" id="2.40.400.10">
    <property type="entry name" value="Acetoacetate decarboxylase-like"/>
    <property type="match status" value="1"/>
</dbReference>
<dbReference type="AlphaFoldDB" id="A0A3G1KZ80"/>
<dbReference type="KEGG" id="fwa:DCMF_26450"/>
<dbReference type="RefSeq" id="WP_148137210.1">
    <property type="nucleotide sequence ID" value="NZ_CP017634.1"/>
</dbReference>
<dbReference type="Proteomes" id="UP000323521">
    <property type="component" value="Chromosome"/>
</dbReference>
<sequence length="273" mass="30975">MTKISDLKGFAYPSPQGVAAVVGDLPWHFGTEHLGILFKTDPDVVASYLPEPLEPGEHPDVVFIEFGKWFSLWESQLDMMFINPERTWYQETVIWVSSSFKGEQGKTCIQTWVDKDFSMARGMFMGFNKKFGQTYKTDPRPVNPKMAPLGIGSKMRGWTCAHGERLMEGTLKITKKIPYAELPSPILLPLFNIRYFPSIVKNAPPSVCELVKMHMEDSRNGEDVWAGEGDIKFFPSEIEEFTRLAPKEVIGAYYYTNGCTITGGEILHNWLTE</sequence>
<gene>
    <name evidence="1" type="ORF">DCMF_26450</name>
</gene>
<evidence type="ECO:0000313" key="2">
    <source>
        <dbReference type="Proteomes" id="UP000323521"/>
    </source>
</evidence>
<dbReference type="GO" id="GO:0016829">
    <property type="term" value="F:lyase activity"/>
    <property type="evidence" value="ECO:0007669"/>
    <property type="project" value="InterPro"/>
</dbReference>
<evidence type="ECO:0008006" key="3">
    <source>
        <dbReference type="Google" id="ProtNLM"/>
    </source>
</evidence>
<dbReference type="InterPro" id="IPR010451">
    <property type="entry name" value="Acetoacetate_decarboxylase"/>
</dbReference>
<protein>
    <recommendedName>
        <fullName evidence="3">Acetoacetate decarboxylase</fullName>
    </recommendedName>
</protein>
<dbReference type="Pfam" id="PF06314">
    <property type="entry name" value="ADC"/>
    <property type="match status" value="1"/>
</dbReference>
<accession>A0A3G1KZ80</accession>
<dbReference type="InterPro" id="IPR023375">
    <property type="entry name" value="ADC_dom_sf"/>
</dbReference>
<dbReference type="OrthoDB" id="1633687at2"/>
<proteinExistence type="predicted"/>
<dbReference type="SUPFAM" id="SSF160104">
    <property type="entry name" value="Acetoacetate decarboxylase-like"/>
    <property type="match status" value="1"/>
</dbReference>
<evidence type="ECO:0000313" key="1">
    <source>
        <dbReference type="EMBL" id="ATW27823.1"/>
    </source>
</evidence>
<organism evidence="1 2">
    <name type="scientific">Formimonas warabiya</name>
    <dbReference type="NCBI Taxonomy" id="1761012"/>
    <lineage>
        <taxon>Bacteria</taxon>
        <taxon>Bacillati</taxon>
        <taxon>Bacillota</taxon>
        <taxon>Clostridia</taxon>
        <taxon>Eubacteriales</taxon>
        <taxon>Peptococcaceae</taxon>
        <taxon>Candidatus Formimonas</taxon>
    </lineage>
</organism>
<reference evidence="1 2" key="1">
    <citation type="submission" date="2016-10" db="EMBL/GenBank/DDBJ databases">
        <title>Complete Genome Sequence of Peptococcaceae strain DCMF.</title>
        <authorList>
            <person name="Edwards R.J."/>
            <person name="Holland S.I."/>
            <person name="Deshpande N.P."/>
            <person name="Wong Y.K."/>
            <person name="Ertan H."/>
            <person name="Manefield M."/>
            <person name="Russell T.L."/>
            <person name="Lee M.J."/>
        </authorList>
    </citation>
    <scope>NUCLEOTIDE SEQUENCE [LARGE SCALE GENOMIC DNA]</scope>
    <source>
        <strain evidence="1 2">DCMF</strain>
    </source>
</reference>
<dbReference type="EMBL" id="CP017634">
    <property type="protein sequence ID" value="ATW27823.1"/>
    <property type="molecule type" value="Genomic_DNA"/>
</dbReference>